<reference evidence="3" key="1">
    <citation type="submission" date="2016-10" db="EMBL/GenBank/DDBJ databases">
        <authorList>
            <person name="Varghese N."/>
            <person name="Submissions S."/>
        </authorList>
    </citation>
    <scope>NUCLEOTIDE SEQUENCE [LARGE SCALE GENOMIC DNA]</scope>
    <source>
        <strain evidence="3">CGMCC 1.6854</strain>
    </source>
</reference>
<feature type="transmembrane region" description="Helical" evidence="1">
    <location>
        <begin position="387"/>
        <end position="408"/>
    </location>
</feature>
<dbReference type="RefSeq" id="WP_090237140.1">
    <property type="nucleotide sequence ID" value="NZ_FNHW01000002.1"/>
</dbReference>
<dbReference type="InterPro" id="IPR004697">
    <property type="entry name" value="AbgT"/>
</dbReference>
<accession>A0A1G9ZYA2</accession>
<dbReference type="PANTHER" id="PTHR30282">
    <property type="entry name" value="P-AMINOBENZOYL GLUTAMATE TRANSPORTER"/>
    <property type="match status" value="1"/>
</dbReference>
<keyword evidence="1" id="KW-0472">Membrane</keyword>
<dbReference type="Pfam" id="PF03806">
    <property type="entry name" value="ABG_transport"/>
    <property type="match status" value="1"/>
</dbReference>
<dbReference type="PANTHER" id="PTHR30282:SF0">
    <property type="entry name" value="P-AMINOBENZOYL-GLUTAMATE TRANSPORT PROTEIN"/>
    <property type="match status" value="1"/>
</dbReference>
<gene>
    <name evidence="2" type="ORF">SAMN04488137_3820</name>
</gene>
<feature type="transmembrane region" description="Helical" evidence="1">
    <location>
        <begin position="348"/>
        <end position="367"/>
    </location>
</feature>
<dbReference type="Proteomes" id="UP000199544">
    <property type="component" value="Unassembled WGS sequence"/>
</dbReference>
<keyword evidence="1" id="KW-0812">Transmembrane</keyword>
<keyword evidence="1" id="KW-1133">Transmembrane helix</keyword>
<sequence>MAELSASVQKRSARNISGLLNTIERLGNRLPHPFMLFVYLALFMIVLSALVSLFDVSVVHPATKETLKVKSLISGEGLKFILTSMLENFTGFKPLGLVLAMVLGIGLTQRVGLFESVITKTIIKAHKSVITYTVFFIGIMANIASDAAFVIIPPLAAVVFYSIGRHPIAGLAAGFASSGIGFTANILIAGTDALLSGISTEVAQTIDANASVSPVDNWYFMSVSTIVLTIVGGLVTEKFIEPRLGAYDGETGKKELDFTSNTLENKALRNAFIAAIVYIGLVALVLFLPNSPLRGDGGTIIPSPFLDGIVPIILLFFITVGVTFGVTMKKIKKTSDVPALMTDSIRDMAGYIVLVFAIAQFIAYFNWSNLATWIAVNTADGLSSINLTGLPVVIGFVLVTAFLSLFIISGSALWALEAPVFMPMLMLLNYNPAFIQVAYRIGESSTNMVTPLNPYFAILLSFMNEYDKKAGIGTLMSLMIPYTVVFLIVWIILLLAFGLLGIPVGPGVGMYIN</sequence>
<dbReference type="GO" id="GO:1902604">
    <property type="term" value="P:p-aminobenzoyl-glutamate transmembrane transport"/>
    <property type="evidence" value="ECO:0007669"/>
    <property type="project" value="InterPro"/>
</dbReference>
<name>A0A1G9ZYA2_9BACL</name>
<feature type="transmembrane region" description="Helical" evidence="1">
    <location>
        <begin position="478"/>
        <end position="502"/>
    </location>
</feature>
<keyword evidence="3" id="KW-1185">Reference proteome</keyword>
<dbReference type="AlphaFoldDB" id="A0A1G9ZYA2"/>
<feature type="transmembrane region" description="Helical" evidence="1">
    <location>
        <begin position="271"/>
        <end position="288"/>
    </location>
</feature>
<dbReference type="EMBL" id="FNHW01000002">
    <property type="protein sequence ID" value="SDN26290.1"/>
    <property type="molecule type" value="Genomic_DNA"/>
</dbReference>
<dbReference type="GO" id="GO:0015558">
    <property type="term" value="F:secondary active p-aminobenzoyl-glutamate transmembrane transporter activity"/>
    <property type="evidence" value="ECO:0007669"/>
    <property type="project" value="InterPro"/>
</dbReference>
<dbReference type="STRING" id="459525.SAMN04488137_3820"/>
<feature type="transmembrane region" description="Helical" evidence="1">
    <location>
        <begin position="34"/>
        <end position="54"/>
    </location>
</feature>
<organism evidence="2 3">
    <name type="scientific">Fictibacillus solisalsi</name>
    <dbReference type="NCBI Taxonomy" id="459525"/>
    <lineage>
        <taxon>Bacteria</taxon>
        <taxon>Bacillati</taxon>
        <taxon>Bacillota</taxon>
        <taxon>Bacilli</taxon>
        <taxon>Bacillales</taxon>
        <taxon>Fictibacillaceae</taxon>
        <taxon>Fictibacillus</taxon>
    </lineage>
</organism>
<evidence type="ECO:0000313" key="3">
    <source>
        <dbReference type="Proteomes" id="UP000199544"/>
    </source>
</evidence>
<evidence type="ECO:0000313" key="2">
    <source>
        <dbReference type="EMBL" id="SDN26290.1"/>
    </source>
</evidence>
<protein>
    <submittedName>
        <fullName evidence="2">Aminobenzoyl-glutamate transport protein</fullName>
    </submittedName>
</protein>
<feature type="transmembrane region" description="Helical" evidence="1">
    <location>
        <begin position="91"/>
        <end position="108"/>
    </location>
</feature>
<feature type="transmembrane region" description="Helical" evidence="1">
    <location>
        <begin position="308"/>
        <end position="327"/>
    </location>
</feature>
<feature type="transmembrane region" description="Helical" evidence="1">
    <location>
        <begin position="129"/>
        <end position="152"/>
    </location>
</feature>
<proteinExistence type="predicted"/>
<evidence type="ECO:0000256" key="1">
    <source>
        <dbReference type="SAM" id="Phobius"/>
    </source>
</evidence>
<dbReference type="OrthoDB" id="3314392at2"/>